<evidence type="ECO:0000259" key="2">
    <source>
        <dbReference type="Pfam" id="PF20956"/>
    </source>
</evidence>
<organism evidence="3 4">
    <name type="scientific">Pectinatus brassicae</name>
    <dbReference type="NCBI Taxonomy" id="862415"/>
    <lineage>
        <taxon>Bacteria</taxon>
        <taxon>Bacillati</taxon>
        <taxon>Bacillota</taxon>
        <taxon>Negativicutes</taxon>
        <taxon>Selenomonadales</taxon>
        <taxon>Selenomonadaceae</taxon>
        <taxon>Pectinatus</taxon>
    </lineage>
</organism>
<dbReference type="Pfam" id="PF16285">
    <property type="entry name" value="DUF4931_N"/>
    <property type="match status" value="1"/>
</dbReference>
<evidence type="ECO:0000313" key="4">
    <source>
        <dbReference type="Proteomes" id="UP000559117"/>
    </source>
</evidence>
<dbReference type="RefSeq" id="WP_183859106.1">
    <property type="nucleotide sequence ID" value="NZ_JACHFH010000003.1"/>
</dbReference>
<name>A0A840UI82_9FIRM</name>
<dbReference type="Pfam" id="PF20956">
    <property type="entry name" value="DUF4931_C"/>
    <property type="match status" value="1"/>
</dbReference>
<feature type="domain" description="DUF4931" evidence="1">
    <location>
        <begin position="8"/>
        <end position="130"/>
    </location>
</feature>
<sequence length="256" mass="29712">MNKNVIEFNTNIGQTKPETIINISAQCPFCDYEHLENIIDHCGELTLLENKYNVLENSYQTVLLETRHCGTDMPDYSDEHMHKLIRFGVKHWFNMLDSGEYKSVLFFKNYGPQSGGSMRHPHMQIVGLKTADESLMYEKSDFTGIVIKKAGQVELNVSTSPRMGFCELNITTQDNTQIDFVADFIKIAVDYLMHHFNSRCHSYNIFFYRINGLITVKIMPRFPTSPLFLGYNLRLRPNNLETIVSEMKNLYFSKLH</sequence>
<feature type="domain" description="DUF4931" evidence="2">
    <location>
        <begin position="138"/>
        <end position="252"/>
    </location>
</feature>
<comment type="caution">
    <text evidence="3">The sequence shown here is derived from an EMBL/GenBank/DDBJ whole genome shotgun (WGS) entry which is preliminary data.</text>
</comment>
<protein>
    <recommendedName>
        <fullName evidence="5">DUF4931 domain-containing protein</fullName>
    </recommendedName>
</protein>
<dbReference type="EMBL" id="JACHFH010000003">
    <property type="protein sequence ID" value="MBB5335267.1"/>
    <property type="molecule type" value="Genomic_DNA"/>
</dbReference>
<dbReference type="InterPro" id="IPR049285">
    <property type="entry name" value="DUF4931_C"/>
</dbReference>
<evidence type="ECO:0008006" key="5">
    <source>
        <dbReference type="Google" id="ProtNLM"/>
    </source>
</evidence>
<dbReference type="InterPro" id="IPR046322">
    <property type="entry name" value="DUF4931"/>
</dbReference>
<dbReference type="SUPFAM" id="SSF54197">
    <property type="entry name" value="HIT-like"/>
    <property type="match status" value="1"/>
</dbReference>
<evidence type="ECO:0000313" key="3">
    <source>
        <dbReference type="EMBL" id="MBB5335267.1"/>
    </source>
</evidence>
<keyword evidence="4" id="KW-1185">Reference proteome</keyword>
<gene>
    <name evidence="3" type="ORF">HNR32_000387</name>
</gene>
<dbReference type="InterPro" id="IPR036265">
    <property type="entry name" value="HIT-like_sf"/>
</dbReference>
<dbReference type="Gene3D" id="3.30.428.10">
    <property type="entry name" value="HIT-like"/>
    <property type="match status" value="1"/>
</dbReference>
<accession>A0A840UI82</accession>
<dbReference type="AlphaFoldDB" id="A0A840UI82"/>
<dbReference type="Proteomes" id="UP000559117">
    <property type="component" value="Unassembled WGS sequence"/>
</dbReference>
<proteinExistence type="predicted"/>
<reference evidence="3 4" key="1">
    <citation type="submission" date="2020-08" db="EMBL/GenBank/DDBJ databases">
        <title>Genomic Encyclopedia of Type Strains, Phase IV (KMG-IV): sequencing the most valuable type-strain genomes for metagenomic binning, comparative biology and taxonomic classification.</title>
        <authorList>
            <person name="Goeker M."/>
        </authorList>
    </citation>
    <scope>NUCLEOTIDE SEQUENCE [LARGE SCALE GENOMIC DNA]</scope>
    <source>
        <strain evidence="3 4">DSM 24661</strain>
    </source>
</reference>
<evidence type="ECO:0000259" key="1">
    <source>
        <dbReference type="Pfam" id="PF16285"/>
    </source>
</evidence>